<keyword evidence="3 7" id="KW-1133">Transmembrane helix</keyword>
<gene>
    <name evidence="8" type="ORF">NKR23_g10020</name>
</gene>
<dbReference type="Gene3D" id="1.20.1080.10">
    <property type="entry name" value="Glycerol uptake facilitator protein"/>
    <property type="match status" value="1"/>
</dbReference>
<evidence type="ECO:0000256" key="5">
    <source>
        <dbReference type="RuleBase" id="RU000477"/>
    </source>
</evidence>
<evidence type="ECO:0000256" key="3">
    <source>
        <dbReference type="ARBA" id="ARBA00022989"/>
    </source>
</evidence>
<dbReference type="PANTHER" id="PTHR47002:SF2">
    <property type="entry name" value="AQUAPORIN AQPAE.A-LIKE"/>
    <property type="match status" value="1"/>
</dbReference>
<accession>A0AA38R3P0</accession>
<dbReference type="AlphaFoldDB" id="A0AA38R3P0"/>
<evidence type="ECO:0000256" key="4">
    <source>
        <dbReference type="ARBA" id="ARBA00023136"/>
    </source>
</evidence>
<dbReference type="Pfam" id="PF00230">
    <property type="entry name" value="MIP"/>
    <property type="match status" value="1"/>
</dbReference>
<feature type="transmembrane region" description="Helical" evidence="7">
    <location>
        <begin position="122"/>
        <end position="142"/>
    </location>
</feature>
<evidence type="ECO:0000256" key="7">
    <source>
        <dbReference type="SAM" id="Phobius"/>
    </source>
</evidence>
<dbReference type="InterPro" id="IPR000425">
    <property type="entry name" value="MIP"/>
</dbReference>
<comment type="caution">
    <text evidence="8">The sequence shown here is derived from an EMBL/GenBank/DDBJ whole genome shotgun (WGS) entry which is preliminary data.</text>
</comment>
<evidence type="ECO:0000256" key="6">
    <source>
        <dbReference type="SAM" id="MobiDB-lite"/>
    </source>
</evidence>
<keyword evidence="9" id="KW-1185">Reference proteome</keyword>
<sequence>MDPAGEKTVSTTPTRAGPELDPEAGLPEDEGMQSSASDGSDLRKPAHHNRDGAFDGSFAGTARRKTQVYVRPWYRRRDYFTEGWTDASIWRAATVEAFATALLVYLTGQFGITLMSYGVTQILGYVGIWNTVLLSVFIYAAAPASGGHLNPTITWATMLTGLCPAPRGVLYLIFQTLGGALAGGLLRGSWGTERAVSHMGGGCVFDPATISPGQVFITEVVSSWAILFLGFGAGLDPRQALVFGPQLGPLLVGLSLGVVSSATTGTAPGYTGASANPARCFGLAVARGSFPNHWVWWVGPAVAGICHSIMYHFAPPYHAEVKPQER</sequence>
<dbReference type="SUPFAM" id="SSF81338">
    <property type="entry name" value="Aquaporin-like"/>
    <property type="match status" value="1"/>
</dbReference>
<evidence type="ECO:0000313" key="8">
    <source>
        <dbReference type="EMBL" id="KAJ9134660.1"/>
    </source>
</evidence>
<feature type="region of interest" description="Disordered" evidence="6">
    <location>
        <begin position="1"/>
        <end position="57"/>
    </location>
</feature>
<protein>
    <submittedName>
        <fullName evidence="8">Aquaporin-like protein</fullName>
    </submittedName>
</protein>
<reference evidence="8" key="1">
    <citation type="submission" date="2022-07" db="EMBL/GenBank/DDBJ databases">
        <title>Fungi with potential for degradation of polypropylene.</title>
        <authorList>
            <person name="Gostincar C."/>
        </authorList>
    </citation>
    <scope>NUCLEOTIDE SEQUENCE</scope>
    <source>
        <strain evidence="8">EXF-13308</strain>
    </source>
</reference>
<dbReference type="PRINTS" id="PR00783">
    <property type="entry name" value="MINTRINSICP"/>
</dbReference>
<evidence type="ECO:0000313" key="9">
    <source>
        <dbReference type="Proteomes" id="UP001174694"/>
    </source>
</evidence>
<dbReference type="PANTHER" id="PTHR47002">
    <property type="entry name" value="AQUAPORIN-LIKE"/>
    <property type="match status" value="1"/>
</dbReference>
<dbReference type="GO" id="GO:0016020">
    <property type="term" value="C:membrane"/>
    <property type="evidence" value="ECO:0007669"/>
    <property type="project" value="UniProtKB-SubCell"/>
</dbReference>
<keyword evidence="2 5" id="KW-0812">Transmembrane</keyword>
<feature type="compositionally biased region" description="Acidic residues" evidence="6">
    <location>
        <begin position="20"/>
        <end position="31"/>
    </location>
</feature>
<evidence type="ECO:0000256" key="1">
    <source>
        <dbReference type="ARBA" id="ARBA00004141"/>
    </source>
</evidence>
<keyword evidence="5" id="KW-0813">Transport</keyword>
<dbReference type="EMBL" id="JANBVO010000042">
    <property type="protein sequence ID" value="KAJ9134660.1"/>
    <property type="molecule type" value="Genomic_DNA"/>
</dbReference>
<comment type="subcellular location">
    <subcellularLocation>
        <location evidence="1">Membrane</location>
        <topology evidence="1">Multi-pass membrane protein</topology>
    </subcellularLocation>
</comment>
<evidence type="ECO:0000256" key="2">
    <source>
        <dbReference type="ARBA" id="ARBA00022692"/>
    </source>
</evidence>
<feature type="transmembrane region" description="Helical" evidence="7">
    <location>
        <begin position="168"/>
        <end position="186"/>
    </location>
</feature>
<dbReference type="InterPro" id="IPR023271">
    <property type="entry name" value="Aquaporin-like"/>
</dbReference>
<name>A0AA38R3P0_9PEZI</name>
<proteinExistence type="inferred from homology"/>
<dbReference type="Proteomes" id="UP001174694">
    <property type="component" value="Unassembled WGS sequence"/>
</dbReference>
<keyword evidence="4 7" id="KW-0472">Membrane</keyword>
<feature type="compositionally biased region" description="Basic and acidic residues" evidence="6">
    <location>
        <begin position="40"/>
        <end position="53"/>
    </location>
</feature>
<dbReference type="GO" id="GO:0015267">
    <property type="term" value="F:channel activity"/>
    <property type="evidence" value="ECO:0007669"/>
    <property type="project" value="InterPro"/>
</dbReference>
<organism evidence="8 9">
    <name type="scientific">Pleurostoma richardsiae</name>
    <dbReference type="NCBI Taxonomy" id="41990"/>
    <lineage>
        <taxon>Eukaryota</taxon>
        <taxon>Fungi</taxon>
        <taxon>Dikarya</taxon>
        <taxon>Ascomycota</taxon>
        <taxon>Pezizomycotina</taxon>
        <taxon>Sordariomycetes</taxon>
        <taxon>Sordariomycetidae</taxon>
        <taxon>Calosphaeriales</taxon>
        <taxon>Pleurostomataceae</taxon>
        <taxon>Pleurostoma</taxon>
    </lineage>
</organism>
<comment type="similarity">
    <text evidence="5">Belongs to the MIP/aquaporin (TC 1.A.8) family.</text>
</comment>